<dbReference type="AlphaFoldDB" id="A0A8S9Y9Z3"/>
<dbReference type="InterPro" id="IPR036590">
    <property type="entry name" value="SRAP-like"/>
</dbReference>
<dbReference type="Proteomes" id="UP000466442">
    <property type="component" value="Linkage Group LG1"/>
</dbReference>
<comment type="caution">
    <text evidence="13">The sequence shown here is derived from an EMBL/GenBank/DDBJ whole genome shotgun (WGS) entry which is preliminary data.</text>
</comment>
<accession>A0A8S9Y9Z3</accession>
<evidence type="ECO:0000256" key="3">
    <source>
        <dbReference type="ARBA" id="ARBA00022670"/>
    </source>
</evidence>
<gene>
    <name evidence="13" type="ORF">GE061_001495</name>
</gene>
<keyword evidence="8" id="KW-0456">Lyase</keyword>
<organism evidence="13 14">
    <name type="scientific">Apolygus lucorum</name>
    <name type="common">Small green plant bug</name>
    <name type="synonym">Lygocoris lucorum</name>
    <dbReference type="NCBI Taxonomy" id="248454"/>
    <lineage>
        <taxon>Eukaryota</taxon>
        <taxon>Metazoa</taxon>
        <taxon>Ecdysozoa</taxon>
        <taxon>Arthropoda</taxon>
        <taxon>Hexapoda</taxon>
        <taxon>Insecta</taxon>
        <taxon>Pterygota</taxon>
        <taxon>Neoptera</taxon>
        <taxon>Paraneoptera</taxon>
        <taxon>Hemiptera</taxon>
        <taxon>Heteroptera</taxon>
        <taxon>Panheteroptera</taxon>
        <taxon>Cimicomorpha</taxon>
        <taxon>Miridae</taxon>
        <taxon>Mirini</taxon>
        <taxon>Apolygus</taxon>
    </lineage>
</organism>
<evidence type="ECO:0000313" key="14">
    <source>
        <dbReference type="Proteomes" id="UP000466442"/>
    </source>
</evidence>
<keyword evidence="5" id="KW-0378">Hydrolase</keyword>
<keyword evidence="4" id="KW-0227">DNA damage</keyword>
<sequence length="293" mass="33739">MCGRLCCYCKHSNYSKRLEEIFQSGKQPSWIDPSKFENESKKPTLLHNVRIESLLRPHQTSGFFNSLLRSKKSCAIVCDGYYEWNKKRPYFFYNGKNEFDTSIITPTWEEREWVEKGPPVMVLAGVYSSTVKEGKGSEETSDETYSCSVITKAAPLRIKEVHHRAPILLQTEEEILNWLDPVGQTMEKALRDLLEIRDNDVLSYYEVKDQVNNSKYQESTCHLPLTCFPTRGTLDKWLKKPQIHTEGPDHIKMESEGPSSSKRKLSCDSSRLCSGLPSKKKSLITNWLCKTPK</sequence>
<evidence type="ECO:0000256" key="7">
    <source>
        <dbReference type="ARBA" id="ARBA00023125"/>
    </source>
</evidence>
<feature type="region of interest" description="Disordered" evidence="12">
    <location>
        <begin position="246"/>
        <end position="266"/>
    </location>
</feature>
<evidence type="ECO:0000256" key="11">
    <source>
        <dbReference type="ARBA" id="ARBA00031130"/>
    </source>
</evidence>
<protein>
    <recommendedName>
        <fullName evidence="2">Abasic site processing protein HMCES</fullName>
    </recommendedName>
    <alternativeName>
        <fullName evidence="9">Embryonic stem cell-specific 5-hydroxymethylcytosine-binding protein</fullName>
    </alternativeName>
    <alternativeName>
        <fullName evidence="10">Peptidase HMCES</fullName>
    </alternativeName>
    <alternativeName>
        <fullName evidence="11">SRAP domain-containing protein 1</fullName>
    </alternativeName>
</protein>
<dbReference type="GO" id="GO:0016829">
    <property type="term" value="F:lyase activity"/>
    <property type="evidence" value="ECO:0007669"/>
    <property type="project" value="UniProtKB-KW"/>
</dbReference>
<evidence type="ECO:0000256" key="6">
    <source>
        <dbReference type="ARBA" id="ARBA00023124"/>
    </source>
</evidence>
<keyword evidence="14" id="KW-1185">Reference proteome</keyword>
<dbReference type="OrthoDB" id="2111841at2759"/>
<evidence type="ECO:0000256" key="10">
    <source>
        <dbReference type="ARBA" id="ARBA00030898"/>
    </source>
</evidence>
<dbReference type="GO" id="GO:0106300">
    <property type="term" value="P:protein-DNA covalent cross-linking repair"/>
    <property type="evidence" value="ECO:0007669"/>
    <property type="project" value="InterPro"/>
</dbReference>
<evidence type="ECO:0000256" key="1">
    <source>
        <dbReference type="ARBA" id="ARBA00008136"/>
    </source>
</evidence>
<dbReference type="GO" id="GO:0003697">
    <property type="term" value="F:single-stranded DNA binding"/>
    <property type="evidence" value="ECO:0007669"/>
    <property type="project" value="InterPro"/>
</dbReference>
<dbReference type="PANTHER" id="PTHR13604:SF0">
    <property type="entry name" value="ABASIC SITE PROCESSING PROTEIN HMCES"/>
    <property type="match status" value="1"/>
</dbReference>
<proteinExistence type="inferred from homology"/>
<dbReference type="SUPFAM" id="SSF143081">
    <property type="entry name" value="BB1717-like"/>
    <property type="match status" value="1"/>
</dbReference>
<dbReference type="GO" id="GO:0008233">
    <property type="term" value="F:peptidase activity"/>
    <property type="evidence" value="ECO:0007669"/>
    <property type="project" value="UniProtKB-KW"/>
</dbReference>
<dbReference type="InterPro" id="IPR003738">
    <property type="entry name" value="SRAP"/>
</dbReference>
<keyword evidence="7" id="KW-0238">DNA-binding</keyword>
<evidence type="ECO:0000256" key="8">
    <source>
        <dbReference type="ARBA" id="ARBA00023239"/>
    </source>
</evidence>
<dbReference type="PANTHER" id="PTHR13604">
    <property type="entry name" value="DC12-RELATED"/>
    <property type="match status" value="1"/>
</dbReference>
<feature type="compositionally biased region" description="Basic and acidic residues" evidence="12">
    <location>
        <begin position="246"/>
        <end position="255"/>
    </location>
</feature>
<evidence type="ECO:0000256" key="5">
    <source>
        <dbReference type="ARBA" id="ARBA00022801"/>
    </source>
</evidence>
<dbReference type="EMBL" id="WIXP02000001">
    <property type="protein sequence ID" value="KAF6217141.1"/>
    <property type="molecule type" value="Genomic_DNA"/>
</dbReference>
<evidence type="ECO:0000313" key="13">
    <source>
        <dbReference type="EMBL" id="KAF6217141.1"/>
    </source>
</evidence>
<dbReference type="Gene3D" id="3.90.1680.10">
    <property type="entry name" value="SOS response associated peptidase-like"/>
    <property type="match status" value="1"/>
</dbReference>
<keyword evidence="3" id="KW-0645">Protease</keyword>
<evidence type="ECO:0000256" key="4">
    <source>
        <dbReference type="ARBA" id="ARBA00022763"/>
    </source>
</evidence>
<keyword evidence="6" id="KW-0190">Covalent protein-DNA linkage</keyword>
<evidence type="ECO:0000256" key="9">
    <source>
        <dbReference type="ARBA" id="ARBA00030390"/>
    </source>
</evidence>
<reference evidence="13" key="1">
    <citation type="journal article" date="2021" name="Mol. Ecol. Resour.">
        <title>Apolygus lucorum genome provides insights into omnivorousness and mesophyll feeding.</title>
        <authorList>
            <person name="Liu Y."/>
            <person name="Liu H."/>
            <person name="Wang H."/>
            <person name="Huang T."/>
            <person name="Liu B."/>
            <person name="Yang B."/>
            <person name="Yin L."/>
            <person name="Li B."/>
            <person name="Zhang Y."/>
            <person name="Zhang S."/>
            <person name="Jiang F."/>
            <person name="Zhang X."/>
            <person name="Ren Y."/>
            <person name="Wang B."/>
            <person name="Wang S."/>
            <person name="Lu Y."/>
            <person name="Wu K."/>
            <person name="Fan W."/>
            <person name="Wang G."/>
        </authorList>
    </citation>
    <scope>NUCLEOTIDE SEQUENCE</scope>
    <source>
        <strain evidence="13">12Hb</strain>
    </source>
</reference>
<evidence type="ECO:0000256" key="12">
    <source>
        <dbReference type="SAM" id="MobiDB-lite"/>
    </source>
</evidence>
<dbReference type="Pfam" id="PF02586">
    <property type="entry name" value="SRAP"/>
    <property type="match status" value="1"/>
</dbReference>
<comment type="similarity">
    <text evidence="1">Belongs to the SOS response-associated peptidase family.</text>
</comment>
<dbReference type="GO" id="GO:0006508">
    <property type="term" value="P:proteolysis"/>
    <property type="evidence" value="ECO:0007669"/>
    <property type="project" value="UniProtKB-KW"/>
</dbReference>
<name>A0A8S9Y9Z3_APOLU</name>
<evidence type="ECO:0000256" key="2">
    <source>
        <dbReference type="ARBA" id="ARBA00015888"/>
    </source>
</evidence>